<feature type="non-terminal residue" evidence="7">
    <location>
        <position position="56"/>
    </location>
</feature>
<evidence type="ECO:0000313" key="7">
    <source>
        <dbReference type="EMBL" id="SVD93231.1"/>
    </source>
</evidence>
<gene>
    <name evidence="7" type="ORF">METZ01_LOCUS446085</name>
</gene>
<evidence type="ECO:0000256" key="1">
    <source>
        <dbReference type="ARBA" id="ARBA00004651"/>
    </source>
</evidence>
<dbReference type="EMBL" id="UINC01182809">
    <property type="protein sequence ID" value="SVD93231.1"/>
    <property type="molecule type" value="Genomic_DNA"/>
</dbReference>
<evidence type="ECO:0000256" key="3">
    <source>
        <dbReference type="ARBA" id="ARBA00022692"/>
    </source>
</evidence>
<feature type="transmembrane region" description="Helical" evidence="6">
    <location>
        <begin position="35"/>
        <end position="55"/>
    </location>
</feature>
<comment type="subcellular location">
    <subcellularLocation>
        <location evidence="1">Cell membrane</location>
        <topology evidence="1">Multi-pass membrane protein</topology>
    </subcellularLocation>
</comment>
<evidence type="ECO:0000256" key="4">
    <source>
        <dbReference type="ARBA" id="ARBA00022989"/>
    </source>
</evidence>
<dbReference type="Pfam" id="PF03739">
    <property type="entry name" value="LptF_LptG"/>
    <property type="match status" value="1"/>
</dbReference>
<evidence type="ECO:0000256" key="2">
    <source>
        <dbReference type="ARBA" id="ARBA00022475"/>
    </source>
</evidence>
<dbReference type="AlphaFoldDB" id="A0A382ZCL3"/>
<evidence type="ECO:0000256" key="5">
    <source>
        <dbReference type="ARBA" id="ARBA00023136"/>
    </source>
</evidence>
<proteinExistence type="predicted"/>
<keyword evidence="4 6" id="KW-1133">Transmembrane helix</keyword>
<accession>A0A382ZCL3</accession>
<protein>
    <submittedName>
        <fullName evidence="7">Uncharacterized protein</fullName>
    </submittedName>
</protein>
<feature type="transmembrane region" description="Helical" evidence="6">
    <location>
        <begin position="12"/>
        <end position="29"/>
    </location>
</feature>
<evidence type="ECO:0000256" key="6">
    <source>
        <dbReference type="SAM" id="Phobius"/>
    </source>
</evidence>
<reference evidence="7" key="1">
    <citation type="submission" date="2018-05" db="EMBL/GenBank/DDBJ databases">
        <authorList>
            <person name="Lanie J.A."/>
            <person name="Ng W.-L."/>
            <person name="Kazmierczak K.M."/>
            <person name="Andrzejewski T.M."/>
            <person name="Davidsen T.M."/>
            <person name="Wayne K.J."/>
            <person name="Tettelin H."/>
            <person name="Glass J.I."/>
            <person name="Rusch D."/>
            <person name="Podicherti R."/>
            <person name="Tsui H.-C.T."/>
            <person name="Winkler M.E."/>
        </authorList>
    </citation>
    <scope>NUCLEOTIDE SEQUENCE</scope>
</reference>
<dbReference type="GO" id="GO:0005886">
    <property type="term" value="C:plasma membrane"/>
    <property type="evidence" value="ECO:0007669"/>
    <property type="project" value="UniProtKB-SubCell"/>
</dbReference>
<name>A0A382ZCL3_9ZZZZ</name>
<keyword evidence="5 6" id="KW-0472">Membrane</keyword>
<dbReference type="InterPro" id="IPR005495">
    <property type="entry name" value="LptG/LptF_permease"/>
</dbReference>
<keyword evidence="2" id="KW-1003">Cell membrane</keyword>
<keyword evidence="3 6" id="KW-0812">Transmembrane</keyword>
<organism evidence="7">
    <name type="scientific">marine metagenome</name>
    <dbReference type="NCBI Taxonomy" id="408172"/>
    <lineage>
        <taxon>unclassified sequences</taxon>
        <taxon>metagenomes</taxon>
        <taxon>ecological metagenomes</taxon>
    </lineage>
</organism>
<sequence length="56" mass="6460">MRRFSLYIMGQIVGPLIVVVFSFTCVIWLTQSLRFIDLIINKGLSFGLFLYMTALL</sequence>